<dbReference type="Proteomes" id="UP000198937">
    <property type="component" value="Unassembled WGS sequence"/>
</dbReference>
<evidence type="ECO:0000256" key="1">
    <source>
        <dbReference type="SAM" id="Phobius"/>
    </source>
</evidence>
<reference evidence="2 3" key="1">
    <citation type="submission" date="2016-06" db="EMBL/GenBank/DDBJ databases">
        <authorList>
            <person name="Kjaerup R.B."/>
            <person name="Dalgaard T.S."/>
            <person name="Juul-Madsen H.R."/>
        </authorList>
    </citation>
    <scope>NUCLEOTIDE SEQUENCE [LARGE SCALE GENOMIC DNA]</scope>
    <source>
        <strain evidence="2 3">DSM 45577</strain>
    </source>
</reference>
<protein>
    <recommendedName>
        <fullName evidence="4">DUF4878 domain-containing protein</fullName>
    </recommendedName>
</protein>
<keyword evidence="3" id="KW-1185">Reference proteome</keyword>
<keyword evidence="1" id="KW-0472">Membrane</keyword>
<sequence length="151" mass="16586">MGETGWVRPARRRRPLRAGLLLAGCAVALCCVGVAGLGLWNVQVVRQASGPAREAADGFLRELAAGDTDAAYERLCAETRTRWSRLGFDQWVRTPPLLTGHQIRQVSVNTRDGRPRATVTARLDRDSGRAEDRDLTVVRDGDGWKVCGDPY</sequence>
<feature type="transmembrane region" description="Helical" evidence="1">
    <location>
        <begin position="20"/>
        <end position="40"/>
    </location>
</feature>
<organism evidence="2 3">
    <name type="scientific">Micromonospora yangpuensis</name>
    <dbReference type="NCBI Taxonomy" id="683228"/>
    <lineage>
        <taxon>Bacteria</taxon>
        <taxon>Bacillati</taxon>
        <taxon>Actinomycetota</taxon>
        <taxon>Actinomycetes</taxon>
        <taxon>Micromonosporales</taxon>
        <taxon>Micromonosporaceae</taxon>
        <taxon>Micromonospora</taxon>
    </lineage>
</organism>
<keyword evidence="1" id="KW-0812">Transmembrane</keyword>
<dbReference type="OrthoDB" id="3403826at2"/>
<accession>A0A1C6UQE2</accession>
<keyword evidence="1" id="KW-1133">Transmembrane helix</keyword>
<dbReference type="EMBL" id="FMIA01000002">
    <property type="protein sequence ID" value="SCL56228.1"/>
    <property type="molecule type" value="Genomic_DNA"/>
</dbReference>
<evidence type="ECO:0000313" key="3">
    <source>
        <dbReference type="Proteomes" id="UP000198937"/>
    </source>
</evidence>
<evidence type="ECO:0000313" key="2">
    <source>
        <dbReference type="EMBL" id="SCL56228.1"/>
    </source>
</evidence>
<name>A0A1C6UQE2_9ACTN</name>
<dbReference type="RefSeq" id="WP_091438394.1">
    <property type="nucleotide sequence ID" value="NZ_BMMJ01000005.1"/>
</dbReference>
<gene>
    <name evidence="2" type="ORF">GA0070617_3178</name>
</gene>
<proteinExistence type="predicted"/>
<dbReference type="AlphaFoldDB" id="A0A1C6UQE2"/>
<evidence type="ECO:0008006" key="4">
    <source>
        <dbReference type="Google" id="ProtNLM"/>
    </source>
</evidence>